<proteinExistence type="predicted"/>
<feature type="compositionally biased region" description="Acidic residues" evidence="1">
    <location>
        <begin position="382"/>
        <end position="406"/>
    </location>
</feature>
<accession>A0A446BRQ6</accession>
<gene>
    <name evidence="2" type="ORF">TT172_LOCUS7622</name>
</gene>
<name>A0A446BRQ6_9PEZI</name>
<feature type="region of interest" description="Disordered" evidence="1">
    <location>
        <begin position="376"/>
        <end position="406"/>
    </location>
</feature>
<feature type="region of interest" description="Disordered" evidence="1">
    <location>
        <begin position="30"/>
        <end position="53"/>
    </location>
</feature>
<dbReference type="EMBL" id="OUUZ01000015">
    <property type="protein sequence ID" value="SPQ25203.1"/>
    <property type="molecule type" value="Genomic_DNA"/>
</dbReference>
<protein>
    <submittedName>
        <fullName evidence="2">B41ec64f-6612-4649-91c2-6361ecb45342</fullName>
    </submittedName>
</protein>
<reference evidence="2 3" key="1">
    <citation type="submission" date="2018-04" db="EMBL/GenBank/DDBJ databases">
        <authorList>
            <person name="Huttner S."/>
            <person name="Dainat J."/>
        </authorList>
    </citation>
    <scope>NUCLEOTIDE SEQUENCE [LARGE SCALE GENOMIC DNA]</scope>
</reference>
<sequence>MVSNCPNCGAHLNIVLTGRLTATPAVDHFAAPQRREQPTEGGSPELDTSESEADLQRIKELMCTPLKASRRPEQPTMRRVVSEGDELGALKDSRARETMDRVAKKMQATIHAAGERSANSLIESRQRGRSYSRSAEHVFEALGAIIYAMEWTGDDPGAEEALPMAVRESTGVPTWDLSIKAALTYIFKLMLVIDYGFPPYPIRGPKALPKCWYHSLWTESESFSTFLVATAWRWRQQQALPDSKGWHHIAKAAAGWVVSGLRMPVWDVATMLYYYHAHQRPVDAKDHKQGWTGYTGVLQEMIAEVPTRGKDRLERKLSLDVHIIIPRYVRDRQLQAQMLKIAQDLADQHGCQLAAPPVIPKQPRRRRWFGLGLIGRGFDDGEKVDETDEQDEQDEKDEEDEIDGRG</sequence>
<evidence type="ECO:0000313" key="3">
    <source>
        <dbReference type="Proteomes" id="UP000289323"/>
    </source>
</evidence>
<evidence type="ECO:0000256" key="1">
    <source>
        <dbReference type="SAM" id="MobiDB-lite"/>
    </source>
</evidence>
<dbReference type="Proteomes" id="UP000289323">
    <property type="component" value="Unassembled WGS sequence"/>
</dbReference>
<dbReference type="AlphaFoldDB" id="A0A446BRQ6"/>
<evidence type="ECO:0000313" key="2">
    <source>
        <dbReference type="EMBL" id="SPQ25203.1"/>
    </source>
</evidence>
<organism evidence="2 3">
    <name type="scientific">Thermothielavioides terrestris</name>
    <dbReference type="NCBI Taxonomy" id="2587410"/>
    <lineage>
        <taxon>Eukaryota</taxon>
        <taxon>Fungi</taxon>
        <taxon>Dikarya</taxon>
        <taxon>Ascomycota</taxon>
        <taxon>Pezizomycotina</taxon>
        <taxon>Sordariomycetes</taxon>
        <taxon>Sordariomycetidae</taxon>
        <taxon>Sordariales</taxon>
        <taxon>Chaetomiaceae</taxon>
        <taxon>Thermothielavioides</taxon>
    </lineage>
</organism>